<sequence length="401" mass="42011">MLRAVKFMLLAAALLALAWWVGGLPGTVTAHAGPYAVTTSTPAAILLLFIIAVLLTVLLRVLGGIRRVPGQLGGWRAGKRAAAGEAATLRGLAALAAEDAQAAKAEAAKALKFLGETPLALMLSAEAARLAGDAAQAKTAFEKLTQHKELKFLGHRGLLRESLAAQDHEAARQHAQAAEAAYPGSAWTRAQRLELALHEQDYATASGLTRERHEIAALATAAARNATDPAQALNFAKQAVKADPQLAPAVVALATALRALGKTRAAKKALYAGWQAAPHPLIAEAWSLPEARPLDRAKEAPELAAANPSHVESELLLARTDLDAELTGEAKRHAQAALDAGGNDGRAQAILDQLAGKPAQPSRFAWICDSCHHAQPEWAPVCPVCHKIGSLNWHAPGTALV</sequence>
<dbReference type="RefSeq" id="WP_183266864.1">
    <property type="nucleotide sequence ID" value="NZ_JACHFJ010000010.1"/>
</dbReference>
<comment type="caution">
    <text evidence="7">The sequence shown here is derived from an EMBL/GenBank/DDBJ whole genome shotgun (WGS) entry which is preliminary data.</text>
</comment>
<keyword evidence="4 5" id="KW-0472">Membrane</keyword>
<dbReference type="InterPro" id="IPR010817">
    <property type="entry name" value="HemY_N"/>
</dbReference>
<dbReference type="Pfam" id="PF07219">
    <property type="entry name" value="HemY_N"/>
    <property type="match status" value="1"/>
</dbReference>
<feature type="transmembrane region" description="Helical" evidence="5">
    <location>
        <begin position="42"/>
        <end position="62"/>
    </location>
</feature>
<evidence type="ECO:0000256" key="2">
    <source>
        <dbReference type="ARBA" id="ARBA00022692"/>
    </source>
</evidence>
<protein>
    <submittedName>
        <fullName evidence="7">HemY protein</fullName>
    </submittedName>
</protein>
<keyword evidence="3 5" id="KW-1133">Transmembrane helix</keyword>
<feature type="domain" description="HemY N-terminal" evidence="6">
    <location>
        <begin position="26"/>
        <end position="132"/>
    </location>
</feature>
<evidence type="ECO:0000259" key="6">
    <source>
        <dbReference type="Pfam" id="PF07219"/>
    </source>
</evidence>
<organism evidence="7 8">
    <name type="scientific">Acidocella aromatica</name>
    <dbReference type="NCBI Taxonomy" id="1303579"/>
    <lineage>
        <taxon>Bacteria</taxon>
        <taxon>Pseudomonadati</taxon>
        <taxon>Pseudomonadota</taxon>
        <taxon>Alphaproteobacteria</taxon>
        <taxon>Acetobacterales</taxon>
        <taxon>Acidocellaceae</taxon>
        <taxon>Acidocella</taxon>
    </lineage>
</organism>
<reference evidence="7 8" key="1">
    <citation type="submission" date="2020-08" db="EMBL/GenBank/DDBJ databases">
        <title>Genomic Encyclopedia of Type Strains, Phase IV (KMG-IV): sequencing the most valuable type-strain genomes for metagenomic binning, comparative biology and taxonomic classification.</title>
        <authorList>
            <person name="Goeker M."/>
        </authorList>
    </citation>
    <scope>NUCLEOTIDE SEQUENCE [LARGE SCALE GENOMIC DNA]</scope>
    <source>
        <strain evidence="7 8">DSM 27026</strain>
    </source>
</reference>
<dbReference type="EMBL" id="JACHFJ010000010">
    <property type="protein sequence ID" value="MBB5373838.1"/>
    <property type="molecule type" value="Genomic_DNA"/>
</dbReference>
<dbReference type="AlphaFoldDB" id="A0A840VD89"/>
<dbReference type="Proteomes" id="UP000553706">
    <property type="component" value="Unassembled WGS sequence"/>
</dbReference>
<evidence type="ECO:0000256" key="5">
    <source>
        <dbReference type="SAM" id="Phobius"/>
    </source>
</evidence>
<proteinExistence type="predicted"/>
<comment type="subcellular location">
    <subcellularLocation>
        <location evidence="1">Membrane</location>
    </subcellularLocation>
</comment>
<accession>A0A840VD89</accession>
<evidence type="ECO:0000313" key="7">
    <source>
        <dbReference type="EMBL" id="MBB5373838.1"/>
    </source>
</evidence>
<dbReference type="SUPFAM" id="SSF48452">
    <property type="entry name" value="TPR-like"/>
    <property type="match status" value="1"/>
</dbReference>
<gene>
    <name evidence="7" type="ORF">HNP71_002105</name>
</gene>
<evidence type="ECO:0000256" key="4">
    <source>
        <dbReference type="ARBA" id="ARBA00023136"/>
    </source>
</evidence>
<dbReference type="GO" id="GO:0016020">
    <property type="term" value="C:membrane"/>
    <property type="evidence" value="ECO:0007669"/>
    <property type="project" value="UniProtKB-SubCell"/>
</dbReference>
<evidence type="ECO:0000313" key="8">
    <source>
        <dbReference type="Proteomes" id="UP000553706"/>
    </source>
</evidence>
<keyword evidence="2 5" id="KW-0812">Transmembrane</keyword>
<dbReference type="InterPro" id="IPR011990">
    <property type="entry name" value="TPR-like_helical_dom_sf"/>
</dbReference>
<name>A0A840VD89_9PROT</name>
<evidence type="ECO:0000256" key="3">
    <source>
        <dbReference type="ARBA" id="ARBA00022989"/>
    </source>
</evidence>
<keyword evidence="8" id="KW-1185">Reference proteome</keyword>
<dbReference type="Gene3D" id="1.25.40.10">
    <property type="entry name" value="Tetratricopeptide repeat domain"/>
    <property type="match status" value="1"/>
</dbReference>
<evidence type="ECO:0000256" key="1">
    <source>
        <dbReference type="ARBA" id="ARBA00004370"/>
    </source>
</evidence>